<dbReference type="EMBL" id="HAAD01003450">
    <property type="protein sequence ID" value="CDG69682.1"/>
    <property type="molecule type" value="mRNA"/>
</dbReference>
<accession>T2MCM0</accession>
<feature type="domain" description="DM10" evidence="7">
    <location>
        <begin position="631"/>
        <end position="738"/>
    </location>
</feature>
<proteinExistence type="evidence at transcript level"/>
<reference evidence="8" key="1">
    <citation type="journal article" date="2013" name="Genome Biol. Evol.">
        <title>Punctuated emergences of genetic and phenotypic innovations in eumetazoan, bilaterian, euteleostome, and hominidae ancestors.</title>
        <authorList>
            <person name="Wenger Y."/>
            <person name="Galliot B."/>
        </authorList>
    </citation>
    <scope>NUCLEOTIDE SEQUENCE</scope>
    <source>
        <tissue evidence="8">Whole animals</tissue>
    </source>
</reference>
<dbReference type="FunFam" id="2.30.29.170:FF:000001">
    <property type="entry name" value="EF-hand domain containing 1"/>
    <property type="match status" value="1"/>
</dbReference>
<dbReference type="FunFam" id="2.30.29.170:FF:000002">
    <property type="entry name" value="EF-hand domain (C-terminal) containing 1"/>
    <property type="match status" value="2"/>
</dbReference>
<evidence type="ECO:0000256" key="4">
    <source>
        <dbReference type="ARBA" id="ARBA00023212"/>
    </source>
</evidence>
<evidence type="ECO:0000256" key="3">
    <source>
        <dbReference type="ARBA" id="ARBA00022737"/>
    </source>
</evidence>
<sequence length="783" mass="90826">KTIQMALPFLPGNSFADPNKTRYHLSQTLGYKNGYIIPKVQDTNALTENDLDELANYQPTLTYGKKKEFPMEQFLPAHVIFDKKVLMFKAFFKQTVHESHDEFYCVRLVKIYYYLEDDSIMISEPVVENSGIPQGKLIKRQKLPKNEFGDTWHWKDFNIGAELTIYGKTFKIYDCDEFTKEYMASEGIVLNQPEECPSDLYNISREQPHRSYKTPTQFDKLKQFIELDRKVLRFFCIWDDSDKIFGEIRPCILHFFLVDNTMEIREIHTPNDGRDPFPVFIGRRRIPIDLNNIPVSFPAICMELSENEITEWFEPKHFKIGETLFILGRRFLLYDCDNFTKSYYREKFNVQEFTPLDVTTKVTNLKEKQIPPYNGYGSLEDSLQSCLSLIPQPPKKDFIKILENANKVLRYSAIMKSVHAEDKLRHFIISYYLSDEMIAIYEKPQRNSGILGGKFLERTRVQKPGSHVDSPEFYTPTDFAIGAVVEIFKHRFIITDADEYVLKYLESGKFPISTINSIRIKHGKEPLETLDGINTSKENESNTSKHYSESQSSQCSVSPHSPLGASDHGLVSLKLLSHSSLPSESPYHRTSYNYLKADWDSFRDFLRDGPWVEIFRLSVDKCASYITSWVQTGMESFIPSRRIQKSVHAEDKLRHFIISYYLSDEMIAIYEKPQRNSGILGGKFLERTRVQKPGSHVDSPEFYTPTDFAIGAVVEIFKHRFIITDADEYVLKYLESGKFPISTINSIRIKHGKEPLETLDGINTSKENESMNTSKHYSESQSR</sequence>
<dbReference type="FunFam" id="2.30.29.170:FF:000003">
    <property type="entry name" value="EF-hand domain (C-terminal) containing 1"/>
    <property type="match status" value="1"/>
</dbReference>
<dbReference type="PANTHER" id="PTHR12086:SF9">
    <property type="entry name" value="EF-HAND DOMAIN-CONTAINING PROTEIN 1"/>
    <property type="match status" value="1"/>
</dbReference>
<dbReference type="GO" id="GO:0043014">
    <property type="term" value="F:alpha-tubulin binding"/>
    <property type="evidence" value="ECO:0007669"/>
    <property type="project" value="TreeGrafter"/>
</dbReference>
<protein>
    <submittedName>
        <fullName evidence="8">EF-hand domain-containing protein 1</fullName>
    </submittedName>
</protein>
<evidence type="ECO:0000256" key="1">
    <source>
        <dbReference type="ARBA" id="ARBA00004430"/>
    </source>
</evidence>
<dbReference type="InterPro" id="IPR040193">
    <property type="entry name" value="EFHC1/EFHC2/EFHB"/>
</dbReference>
<feature type="domain" description="DM10" evidence="7">
    <location>
        <begin position="228"/>
        <end position="348"/>
    </location>
</feature>
<feature type="region of interest" description="Disordered" evidence="6">
    <location>
        <begin position="529"/>
        <end position="562"/>
    </location>
</feature>
<dbReference type="GO" id="GO:0072686">
    <property type="term" value="C:mitotic spindle"/>
    <property type="evidence" value="ECO:0007669"/>
    <property type="project" value="TreeGrafter"/>
</dbReference>
<dbReference type="InterPro" id="IPR006602">
    <property type="entry name" value="DM10_dom"/>
</dbReference>
<dbReference type="SMART" id="SM00676">
    <property type="entry name" value="DM10"/>
    <property type="match status" value="4"/>
</dbReference>
<feature type="compositionally biased region" description="Polar residues" evidence="6">
    <location>
        <begin position="761"/>
        <end position="775"/>
    </location>
</feature>
<feature type="domain" description="DM10" evidence="7">
    <location>
        <begin position="82"/>
        <end position="187"/>
    </location>
</feature>
<evidence type="ECO:0000313" key="8">
    <source>
        <dbReference type="EMBL" id="CDG69682.1"/>
    </source>
</evidence>
<dbReference type="PANTHER" id="PTHR12086">
    <property type="entry name" value="EF-HAND DOMAIN C-TERMINAL CONTAINING PROTEIN"/>
    <property type="match status" value="1"/>
</dbReference>
<name>T2MCM0_HYDVU</name>
<keyword evidence="2" id="KW-0963">Cytoplasm</keyword>
<dbReference type="Pfam" id="PF06565">
    <property type="entry name" value="DM10_dom"/>
    <property type="match status" value="4"/>
</dbReference>
<evidence type="ECO:0000259" key="7">
    <source>
        <dbReference type="PROSITE" id="PS51336"/>
    </source>
</evidence>
<keyword evidence="5" id="KW-0966">Cell projection</keyword>
<gene>
    <name evidence="8" type="primary">EFHC1</name>
</gene>
<evidence type="ECO:0000256" key="2">
    <source>
        <dbReference type="ARBA" id="ARBA00022490"/>
    </source>
</evidence>
<dbReference type="PROSITE" id="PS51336">
    <property type="entry name" value="DM10"/>
    <property type="match status" value="4"/>
</dbReference>
<dbReference type="OrthoDB" id="10255210at2759"/>
<feature type="compositionally biased region" description="Low complexity" evidence="6">
    <location>
        <begin position="549"/>
        <end position="562"/>
    </location>
</feature>
<feature type="non-terminal residue" evidence="8">
    <location>
        <position position="1"/>
    </location>
</feature>
<dbReference type="GO" id="GO:0007052">
    <property type="term" value="P:mitotic spindle organization"/>
    <property type="evidence" value="ECO:0007669"/>
    <property type="project" value="TreeGrafter"/>
</dbReference>
<feature type="region of interest" description="Disordered" evidence="6">
    <location>
        <begin position="758"/>
        <end position="783"/>
    </location>
</feature>
<dbReference type="Gene3D" id="2.30.29.170">
    <property type="match status" value="4"/>
</dbReference>
<dbReference type="GO" id="GO:0005930">
    <property type="term" value="C:axoneme"/>
    <property type="evidence" value="ECO:0007669"/>
    <property type="project" value="UniProtKB-SubCell"/>
</dbReference>
<dbReference type="GO" id="GO:0000281">
    <property type="term" value="P:mitotic cytokinesis"/>
    <property type="evidence" value="ECO:0007669"/>
    <property type="project" value="TreeGrafter"/>
</dbReference>
<organism evidence="8">
    <name type="scientific">Hydra vulgaris</name>
    <name type="common">Hydra</name>
    <name type="synonym">Hydra attenuata</name>
    <dbReference type="NCBI Taxonomy" id="6087"/>
    <lineage>
        <taxon>Eukaryota</taxon>
        <taxon>Metazoa</taxon>
        <taxon>Cnidaria</taxon>
        <taxon>Hydrozoa</taxon>
        <taxon>Hydroidolina</taxon>
        <taxon>Anthoathecata</taxon>
        <taxon>Aplanulata</taxon>
        <taxon>Hydridae</taxon>
        <taxon>Hydra</taxon>
    </lineage>
</organism>
<keyword evidence="3" id="KW-0677">Repeat</keyword>
<feature type="domain" description="DM10" evidence="7">
    <location>
        <begin position="405"/>
        <end position="509"/>
    </location>
</feature>
<evidence type="ECO:0000256" key="5">
    <source>
        <dbReference type="ARBA" id="ARBA00023273"/>
    </source>
</evidence>
<dbReference type="AlphaFoldDB" id="T2MCM0"/>
<keyword evidence="4" id="KW-0206">Cytoskeleton</keyword>
<dbReference type="GO" id="GO:0060285">
    <property type="term" value="P:cilium-dependent cell motility"/>
    <property type="evidence" value="ECO:0007669"/>
    <property type="project" value="TreeGrafter"/>
</dbReference>
<comment type="subcellular location">
    <subcellularLocation>
        <location evidence="1">Cytoplasm</location>
        <location evidence="1">Cytoskeleton</location>
        <location evidence="1">Cilium axoneme</location>
    </subcellularLocation>
</comment>
<evidence type="ECO:0000256" key="6">
    <source>
        <dbReference type="SAM" id="MobiDB-lite"/>
    </source>
</evidence>